<dbReference type="SUPFAM" id="SSF54534">
    <property type="entry name" value="FKBP-like"/>
    <property type="match status" value="1"/>
</dbReference>
<evidence type="ECO:0000313" key="2">
    <source>
        <dbReference type="EMBL" id="CAL4172132.1"/>
    </source>
</evidence>
<dbReference type="Proteomes" id="UP001497623">
    <property type="component" value="Unassembled WGS sequence"/>
</dbReference>
<sequence>MNTMFFSTEDDEEDFTPSTSTGSKLASLFGGGGKGKSSSLKYVAPKQPRRGSVSSKNSVKGGTTKNNASSSGSATPQQSTAAPTAPVVLMATPVNAFLYINNAAQSYGRVMFCLLGNVQDKQFNILLYRSKQEHLTKAGIHSNFLLTIQANNYASFADDQQRSWSINVDEANYPELIMQISICKAFCGGSEGSYIAQDLVLGNGVTITDSDSLQVSYTTWGIENCKKGTQITDGVSSRRIRLSKSGTGWELGLQGACCNGRRIVLSKDGSGSVVLYDVTIEKVKRKGDVASGRNSPAPIAAAVSQNNNQIVNHKQGKPLHPTPVNILHE</sequence>
<dbReference type="EMBL" id="CAXKWB010052033">
    <property type="protein sequence ID" value="CAL4172132.1"/>
    <property type="molecule type" value="Genomic_DNA"/>
</dbReference>
<feature type="non-terminal residue" evidence="2">
    <location>
        <position position="329"/>
    </location>
</feature>
<accession>A0AAV2S7V8</accession>
<reference evidence="2 3" key="1">
    <citation type="submission" date="2024-05" db="EMBL/GenBank/DDBJ databases">
        <authorList>
            <person name="Wallberg A."/>
        </authorList>
    </citation>
    <scope>NUCLEOTIDE SEQUENCE [LARGE SCALE GENOMIC DNA]</scope>
</reference>
<evidence type="ECO:0000256" key="1">
    <source>
        <dbReference type="SAM" id="MobiDB-lite"/>
    </source>
</evidence>
<name>A0AAV2S7V8_MEGNR</name>
<proteinExistence type="predicted"/>
<feature type="region of interest" description="Disordered" evidence="1">
    <location>
        <begin position="1"/>
        <end position="79"/>
    </location>
</feature>
<keyword evidence="3" id="KW-1185">Reference proteome</keyword>
<gene>
    <name evidence="2" type="ORF">MNOR_LOCUS34239</name>
</gene>
<dbReference type="PANTHER" id="PTHR44927">
    <property type="entry name" value="FK506-BINDING PROTEIN 15"/>
    <property type="match status" value="1"/>
</dbReference>
<organism evidence="2 3">
    <name type="scientific">Meganyctiphanes norvegica</name>
    <name type="common">Northern krill</name>
    <name type="synonym">Thysanopoda norvegica</name>
    <dbReference type="NCBI Taxonomy" id="48144"/>
    <lineage>
        <taxon>Eukaryota</taxon>
        <taxon>Metazoa</taxon>
        <taxon>Ecdysozoa</taxon>
        <taxon>Arthropoda</taxon>
        <taxon>Crustacea</taxon>
        <taxon>Multicrustacea</taxon>
        <taxon>Malacostraca</taxon>
        <taxon>Eumalacostraca</taxon>
        <taxon>Eucarida</taxon>
        <taxon>Euphausiacea</taxon>
        <taxon>Euphausiidae</taxon>
        <taxon>Meganyctiphanes</taxon>
    </lineage>
</organism>
<feature type="compositionally biased region" description="Polar residues" evidence="1">
    <location>
        <begin position="63"/>
        <end position="72"/>
    </location>
</feature>
<evidence type="ECO:0000313" key="3">
    <source>
        <dbReference type="Proteomes" id="UP001497623"/>
    </source>
</evidence>
<protein>
    <submittedName>
        <fullName evidence="2">Uncharacterized protein</fullName>
    </submittedName>
</protein>
<dbReference type="PANTHER" id="PTHR44927:SF1">
    <property type="entry name" value="FK506-BINDING PROTEIN 15"/>
    <property type="match status" value="1"/>
</dbReference>
<feature type="compositionally biased region" description="Low complexity" evidence="1">
    <location>
        <begin position="51"/>
        <end position="62"/>
    </location>
</feature>
<dbReference type="AlphaFoldDB" id="A0AAV2S7V8"/>
<comment type="caution">
    <text evidence="2">The sequence shown here is derived from an EMBL/GenBank/DDBJ whole genome shotgun (WGS) entry which is preliminary data.</text>
</comment>